<feature type="domain" description="YhaN AAA" evidence="2">
    <location>
        <begin position="1"/>
        <end position="202"/>
    </location>
</feature>
<dbReference type="Proteomes" id="UP001139104">
    <property type="component" value="Unassembled WGS sequence"/>
</dbReference>
<evidence type="ECO:0000259" key="2">
    <source>
        <dbReference type="Pfam" id="PF13514"/>
    </source>
</evidence>
<feature type="coiled-coil region" evidence="1">
    <location>
        <begin position="649"/>
        <end position="676"/>
    </location>
</feature>
<dbReference type="RefSeq" id="WP_243066122.1">
    <property type="nucleotide sequence ID" value="NZ_JAIVFK010000002.1"/>
</dbReference>
<reference evidence="3" key="1">
    <citation type="journal article" date="2022" name="ISME J.">
        <title>Identification of active gaseous-alkane degraders at natural gas seeps.</title>
        <authorList>
            <person name="Farhan Ul Haque M."/>
            <person name="Hernandez M."/>
            <person name="Crombie A.T."/>
            <person name="Murrell J.C."/>
        </authorList>
    </citation>
    <scope>NUCLEOTIDE SEQUENCE</scope>
    <source>
        <strain evidence="3">PC2</strain>
    </source>
</reference>
<comment type="caution">
    <text evidence="3">The sequence shown here is derived from an EMBL/GenBank/DDBJ whole genome shotgun (WGS) entry which is preliminary data.</text>
</comment>
<evidence type="ECO:0000313" key="4">
    <source>
        <dbReference type="Proteomes" id="UP001139104"/>
    </source>
</evidence>
<organism evidence="3 4">
    <name type="scientific">Candidatus Rhodoblastus alkanivorans</name>
    <dbReference type="NCBI Taxonomy" id="2954117"/>
    <lineage>
        <taxon>Bacteria</taxon>
        <taxon>Pseudomonadati</taxon>
        <taxon>Pseudomonadota</taxon>
        <taxon>Alphaproteobacteria</taxon>
        <taxon>Hyphomicrobiales</taxon>
        <taxon>Rhodoblastaceae</taxon>
        <taxon>Rhodoblastus</taxon>
    </lineage>
</organism>
<dbReference type="InterPro" id="IPR038734">
    <property type="entry name" value="YhaN_AAA"/>
</dbReference>
<keyword evidence="1" id="KW-0175">Coiled coil</keyword>
<protein>
    <submittedName>
        <fullName evidence="3">AAA family ATPase</fullName>
    </submittedName>
</protein>
<feature type="coiled-coil region" evidence="1">
    <location>
        <begin position="205"/>
        <end position="242"/>
    </location>
</feature>
<feature type="coiled-coil region" evidence="1">
    <location>
        <begin position="845"/>
        <end position="879"/>
    </location>
</feature>
<feature type="coiled-coil region" evidence="1">
    <location>
        <begin position="494"/>
        <end position="521"/>
    </location>
</feature>
<dbReference type="InterPro" id="IPR027417">
    <property type="entry name" value="P-loop_NTPase"/>
</dbReference>
<accession>A0ABS9Z339</accession>
<dbReference type="SUPFAM" id="SSF52540">
    <property type="entry name" value="P-loop containing nucleoside triphosphate hydrolases"/>
    <property type="match status" value="1"/>
</dbReference>
<evidence type="ECO:0000256" key="1">
    <source>
        <dbReference type="SAM" id="Coils"/>
    </source>
</evidence>
<dbReference type="PANTHER" id="PTHR41259:SF1">
    <property type="entry name" value="DOUBLE-STRAND BREAK REPAIR RAD50 ATPASE, PUTATIVE-RELATED"/>
    <property type="match status" value="1"/>
</dbReference>
<evidence type="ECO:0000313" key="3">
    <source>
        <dbReference type="EMBL" id="MCI4682089.1"/>
    </source>
</evidence>
<name>A0ABS9Z339_9HYPH</name>
<keyword evidence="4" id="KW-1185">Reference proteome</keyword>
<dbReference type="PANTHER" id="PTHR41259">
    <property type="entry name" value="DOUBLE-STRAND BREAK REPAIR RAD50 ATPASE, PUTATIVE-RELATED"/>
    <property type="match status" value="1"/>
</dbReference>
<dbReference type="EMBL" id="JAIVFP010000001">
    <property type="protein sequence ID" value="MCI4682089.1"/>
    <property type="molecule type" value="Genomic_DNA"/>
</dbReference>
<proteinExistence type="predicted"/>
<dbReference type="Gene3D" id="3.40.50.300">
    <property type="entry name" value="P-loop containing nucleotide triphosphate hydrolases"/>
    <property type="match status" value="2"/>
</dbReference>
<sequence>MRLIELTLDCYGPFNGVRLEFDPGARVHIVYGANETGKSSALAAIGDLFYGAPRREKISFLRPRDMRLGATIRGRNGQIMQFFRRRGDKNTLLDASGAALPDDALAPFLGAATREIFHRAFGLDAASLRAGGDDMLRAEGEIGASLFAAASGLRGLLDLRAGLDAEAEKIFGDRRAGHRAFYQALDRYDEARAQEKSAQVSEGQLKGLADAIDTAAAEIADIEAAEKEAQAERLRLERLRKAAPLLRRLALLRAEAALFTDLAAISPEAAAKFAEFLAARGRARETAERARKTREAARAEVEAAQPDNDLLAQGQTIEDLIRASGAYEKSAADLPRRETALRDARQQLDLRAQACGLATIEGLRAAAPDAATLLRAEKLIGRGREFAATKQQPERDLADEESRLAALGAQNGEALPEAEALREKLRAFGDIERRDASLQDVSRACADEARTLAEAQGRLSPPLPDLDLFACRPSPDAGAIEQAARAFDDFRAREAEARRKAEEAGERLAAAETQLRKLELEGPLVRLADLRAARARRDEAWSSLRGLFADGSSADPARLDDRARLFEALAVEADRSADILLSGAARVAAAEAEREKIAFQQTEKDRADAALAQLAEEGVWSREDWARAWEACGVTPAAPRDMLAWRAKADNLLAARDDLAREKARAEGLRQALEEARPGLEALAGACGLPSLPLGPGALARRIAARIEEIAKAQAVSREARARLADAPERIARLKAQLRKLGDDEALWRDQWLDALARLRLDSDATFDEAQARIALWRGLPAELADEEEKARRVDAIRDDILAFEQSLDALLALCGRDIPARPAETAVARLRERILRARETSALRARAERDLQAGAESARQAEEACALVEREVRNFCEDFGQNGEPEQLAARLSAREAVEQEIRTQRASLALVADGFEEAALAREIEGFDADAAQIRIDEIGRQGEERKTRAREIYAGQSAKKAEWARLQDSMGAEAAILARESARAEIHEQARRWAALKLAALLVDAGLARHRAERKDPLLARAGALFSALTEGRYAGLDQNFGEDDQLRLRARRADGAELELNGLSEGARDQLYLALRLAFLEDYAARSEAPPFIGDDLFASFDDSRVAAGFRALAAASAAIQPILFTHHAHILRLAETALGGSAQILRLDAQEA</sequence>
<gene>
    <name evidence="3" type="ORF">K2U94_04805</name>
</gene>
<dbReference type="Pfam" id="PF13514">
    <property type="entry name" value="AAA_27"/>
    <property type="match status" value="1"/>
</dbReference>